<proteinExistence type="predicted"/>
<dbReference type="GO" id="GO:0031419">
    <property type="term" value="F:cobalamin binding"/>
    <property type="evidence" value="ECO:0007669"/>
    <property type="project" value="UniProtKB-KW"/>
</dbReference>
<keyword evidence="8" id="KW-0170">Cobalt</keyword>
<dbReference type="EMBL" id="LCCN01000012">
    <property type="protein sequence ID" value="KKS31990.1"/>
    <property type="molecule type" value="Genomic_DNA"/>
</dbReference>
<keyword evidence="6" id="KW-0651">Protein splicing</keyword>
<sequence>MPELQTQIYKRGKSGRVMGDGVVMPNTITKRDGRIVIFDPEKITVAMAKCFNDMNKKPVTSFDELTNRVVNLVVAKYERPTVENVQDLVEIVLQAAGEFEAAKHYILYRAEHAKLREERPVPADVKAAFEESDLYFPTQLQKFQFFDKYSRFSYELGRRETWVETVNRAINYLRELSENKLGDEVYERLRNSVLEMKAMPSMRLIAMAGAPARRQNISVYNCSYMPVDSIDAFVEAMLISMAGCGVGFSVESKYVENLPRVKRQTASLPLTYVVEDSTEGWGNAVRMGLSTWFEGGDIQFDFSKVRLAGAILKTKGGRASGPEPLRKMLEFARARIIARQGSFLRPIDAHDIMCEVGNAAVAGGVRRTAMISLFDWDDTEMRNSKSGDFERENSQRWNANNSMVWPERGITQEELISQLLEMVKGGRGEPGIFNRQGAIAMRPARREAAEFGTNPCVTADTWVMTNAGARQVQDLIEKDFVAIVDGKPYPAKKFWETGVKPILKLRTKEGHVLRLTPNHKILAVPYISRKIEKPEWIEVGSLKVGDLIKIHNHRGFKWSGDGDFGEGWLLGSLVGDGTFDNKSARLEFWGENRKIMADYAVGLIKKKVKFRADLIGHDQKNLNRTIVQSTGLRDLAADYGIYKGIKTVTPLVEKGSWDFYRGFLQGLFDADGTIVGTQTKGVSVRLAQSNLPILEAVSRMLLRMGIASTIYKNRRSAGLRQLPDGHGDYADYECQADHELIISSDNLETFAELIGFSESSKKKRLQTRLNNYKRDTNREKFVARIENIEVDGQEMVYDCEVENKHTFDANGLFAHNCGEIILRPFQLCNLTMAVARSGDTYESLKDKVEVATILGTIQSMATNFPGLRPIWKHNCEEERLLGVDITGQLDSQVIQDPAVMARLKQVAVETNQKYAALLRINQSASVTCVKPSGNSSQLLNCSSGLHARWSPYYVRNVRVGAHTPMYKVMKDVGVPMDPENGQTAQEANTWVAHFPVKSPEKAIIRKDRSAIQQCEYWLQNKIFWTEHNPSVTISYHPHEVIDLMKWVWEHKDVIGGMAFLPSFDANYAQMPYQETTKEEFEALVLKFPNIDFSKLYRYEEEDYTKAAQELACIAGACDIEVIPDGKGGSVVNKAVN</sequence>
<dbReference type="InterPro" id="IPR036844">
    <property type="entry name" value="Hint_dom_sf"/>
</dbReference>
<dbReference type="PRINTS" id="PR00379">
    <property type="entry name" value="INTEIN"/>
</dbReference>
<dbReference type="Gene3D" id="3.90.1390.10">
    <property type="entry name" value="b-12 dependent (class ii) ribonucleotide reductase, chain A, domain 3"/>
    <property type="match status" value="1"/>
</dbReference>
<evidence type="ECO:0000256" key="7">
    <source>
        <dbReference type="ARBA" id="ARBA00023002"/>
    </source>
</evidence>
<dbReference type="GO" id="GO:0005524">
    <property type="term" value="F:ATP binding"/>
    <property type="evidence" value="ECO:0007669"/>
    <property type="project" value="UniProtKB-UniRule"/>
</dbReference>
<name>A0A0G0Y5E1_9BACT</name>
<gene>
    <name evidence="12" type="ORF">UU93_C0012G0009</name>
</gene>
<dbReference type="NCBIfam" id="TIGR01445">
    <property type="entry name" value="intein_Nterm"/>
    <property type="match status" value="1"/>
</dbReference>
<dbReference type="InterPro" id="IPR027434">
    <property type="entry name" value="Homing_endonucl"/>
</dbReference>
<dbReference type="Pfam" id="PF14528">
    <property type="entry name" value="LAGLIDADG_3"/>
    <property type="match status" value="1"/>
</dbReference>
<evidence type="ECO:0000259" key="10">
    <source>
        <dbReference type="PROSITE" id="PS50819"/>
    </source>
</evidence>
<evidence type="ECO:0000313" key="13">
    <source>
        <dbReference type="Proteomes" id="UP000034160"/>
    </source>
</evidence>
<dbReference type="InterPro" id="IPR004860">
    <property type="entry name" value="LAGLIDADG_dom"/>
</dbReference>
<evidence type="ECO:0000256" key="2">
    <source>
        <dbReference type="ARBA" id="ARBA00022628"/>
    </source>
</evidence>
<keyword evidence="5 9" id="KW-0067">ATP-binding</keyword>
<dbReference type="Gene3D" id="3.10.28.10">
    <property type="entry name" value="Homing endonucleases"/>
    <property type="match status" value="1"/>
</dbReference>
<dbReference type="STRING" id="1618356.UU93_C0012G0009"/>
<keyword evidence="4" id="KW-0068">Autocatalytic cleavage</keyword>
<dbReference type="InterPro" id="IPR005144">
    <property type="entry name" value="ATP-cone_dom"/>
</dbReference>
<keyword evidence="7" id="KW-0560">Oxidoreductase</keyword>
<evidence type="ECO:0000256" key="5">
    <source>
        <dbReference type="ARBA" id="ARBA00022840"/>
    </source>
</evidence>
<dbReference type="GO" id="GO:0016539">
    <property type="term" value="P:intein-mediated protein splicing"/>
    <property type="evidence" value="ECO:0007669"/>
    <property type="project" value="InterPro"/>
</dbReference>
<dbReference type="InterPro" id="IPR030934">
    <property type="entry name" value="Intein_C"/>
</dbReference>
<dbReference type="InterPro" id="IPR004042">
    <property type="entry name" value="Intein_endonuc_central"/>
</dbReference>
<protein>
    <submittedName>
        <fullName evidence="12">Ribonucleoside-triphosphate reductase</fullName>
    </submittedName>
</protein>
<dbReference type="PATRIC" id="fig|1618356.3.peg.575"/>
<dbReference type="PROSITE" id="PS50818">
    <property type="entry name" value="INTEIN_C_TER"/>
    <property type="match status" value="1"/>
</dbReference>
<dbReference type="SMART" id="SM00306">
    <property type="entry name" value="HintN"/>
    <property type="match status" value="1"/>
</dbReference>
<dbReference type="CDD" id="cd00081">
    <property type="entry name" value="Hint"/>
    <property type="match status" value="1"/>
</dbReference>
<dbReference type="PROSITE" id="PS50819">
    <property type="entry name" value="INTEIN_ENDONUCLEASE"/>
    <property type="match status" value="1"/>
</dbReference>
<dbReference type="Gene3D" id="3.20.70.20">
    <property type="match status" value="3"/>
</dbReference>
<dbReference type="Gene3D" id="2.170.16.10">
    <property type="entry name" value="Hedgehog/Intein (Hint) domain"/>
    <property type="match status" value="1"/>
</dbReference>
<dbReference type="PROSITE" id="PS51161">
    <property type="entry name" value="ATP_CONE"/>
    <property type="match status" value="1"/>
</dbReference>
<dbReference type="InterPro" id="IPR003587">
    <property type="entry name" value="Hint_dom_N"/>
</dbReference>
<evidence type="ECO:0000259" key="11">
    <source>
        <dbReference type="PROSITE" id="PS51161"/>
    </source>
</evidence>
<dbReference type="SUPFAM" id="SSF51294">
    <property type="entry name" value="Hedgehog/intein (Hint) domain"/>
    <property type="match status" value="1"/>
</dbReference>
<dbReference type="Pfam" id="PF14890">
    <property type="entry name" value="Intein_splicing"/>
    <property type="match status" value="1"/>
</dbReference>
<evidence type="ECO:0000313" key="12">
    <source>
        <dbReference type="EMBL" id="KKS31990.1"/>
    </source>
</evidence>
<reference evidence="12 13" key="1">
    <citation type="journal article" date="2015" name="Nature">
        <title>rRNA introns, odd ribosomes, and small enigmatic genomes across a large radiation of phyla.</title>
        <authorList>
            <person name="Brown C.T."/>
            <person name="Hug L.A."/>
            <person name="Thomas B.C."/>
            <person name="Sharon I."/>
            <person name="Castelle C.J."/>
            <person name="Singh A."/>
            <person name="Wilkins M.J."/>
            <person name="Williams K.H."/>
            <person name="Banfield J.F."/>
        </authorList>
    </citation>
    <scope>NUCLEOTIDE SEQUENCE [LARGE SCALE GENOMIC DNA]</scope>
</reference>
<dbReference type="InterPro" id="IPR006141">
    <property type="entry name" value="Intein_N"/>
</dbReference>
<dbReference type="InterPro" id="IPR040763">
    <property type="entry name" value="RNR_alpha_hel"/>
</dbReference>
<comment type="cofactor">
    <cofactor evidence="1">
        <name>adenosylcob(III)alamin</name>
        <dbReference type="ChEBI" id="CHEBI:18408"/>
    </cofactor>
</comment>
<dbReference type="NCBIfam" id="TIGR01443">
    <property type="entry name" value="intein_Cterm"/>
    <property type="match status" value="1"/>
</dbReference>
<evidence type="ECO:0000256" key="6">
    <source>
        <dbReference type="ARBA" id="ARBA00023000"/>
    </source>
</evidence>
<keyword evidence="2" id="KW-0846">Cobalamin</keyword>
<dbReference type="PROSITE" id="PS50817">
    <property type="entry name" value="INTEIN_N_TER"/>
    <property type="match status" value="1"/>
</dbReference>
<dbReference type="Proteomes" id="UP000034160">
    <property type="component" value="Unassembled WGS sequence"/>
</dbReference>
<evidence type="ECO:0000256" key="3">
    <source>
        <dbReference type="ARBA" id="ARBA00022741"/>
    </source>
</evidence>
<dbReference type="GO" id="GO:0004519">
    <property type="term" value="F:endonuclease activity"/>
    <property type="evidence" value="ECO:0007669"/>
    <property type="project" value="InterPro"/>
</dbReference>
<evidence type="ECO:0000256" key="1">
    <source>
        <dbReference type="ARBA" id="ARBA00001922"/>
    </source>
</evidence>
<dbReference type="Pfam" id="PF03477">
    <property type="entry name" value="ATP-cone"/>
    <property type="match status" value="1"/>
</dbReference>
<feature type="domain" description="ATP-cone" evidence="11">
    <location>
        <begin position="26"/>
        <end position="116"/>
    </location>
</feature>
<dbReference type="GO" id="GO:0004748">
    <property type="term" value="F:ribonucleoside-diphosphate reductase activity, thioredoxin disulfide as acceptor"/>
    <property type="evidence" value="ECO:0007669"/>
    <property type="project" value="TreeGrafter"/>
</dbReference>
<dbReference type="InterPro" id="IPR003586">
    <property type="entry name" value="Hint_dom_C"/>
</dbReference>
<comment type="caution">
    <text evidence="12">The sequence shown here is derived from an EMBL/GenBank/DDBJ whole genome shotgun (WGS) entry which is preliminary data.</text>
</comment>
<dbReference type="InterPro" id="IPR050862">
    <property type="entry name" value="RdRp_reductase_class-2"/>
</dbReference>
<dbReference type="PANTHER" id="PTHR43371">
    <property type="entry name" value="VITAMIN B12-DEPENDENT RIBONUCLEOTIDE REDUCTASE"/>
    <property type="match status" value="1"/>
</dbReference>
<dbReference type="InterPro" id="IPR006142">
    <property type="entry name" value="INTEIN"/>
</dbReference>
<dbReference type="Pfam" id="PF17975">
    <property type="entry name" value="RNR_Alpha"/>
    <property type="match status" value="1"/>
</dbReference>
<dbReference type="SUPFAM" id="SSF55608">
    <property type="entry name" value="Homing endonucleases"/>
    <property type="match status" value="1"/>
</dbReference>
<feature type="domain" description="DOD-type homing endonuclease" evidence="10">
    <location>
        <begin position="569"/>
        <end position="706"/>
    </location>
</feature>
<keyword evidence="3 9" id="KW-0547">Nucleotide-binding</keyword>
<dbReference type="SMART" id="SM00305">
    <property type="entry name" value="HintC"/>
    <property type="match status" value="1"/>
</dbReference>
<organism evidence="12 13">
    <name type="scientific">Candidatus Amesbacteria bacterium GW2011_GWA2_42_12</name>
    <dbReference type="NCBI Taxonomy" id="1618356"/>
    <lineage>
        <taxon>Bacteria</taxon>
        <taxon>Candidatus Amesiibacteriota</taxon>
    </lineage>
</organism>
<dbReference type="SUPFAM" id="SSF51998">
    <property type="entry name" value="PFL-like glycyl radical enzymes"/>
    <property type="match status" value="2"/>
</dbReference>
<evidence type="ECO:0000256" key="4">
    <source>
        <dbReference type="ARBA" id="ARBA00022813"/>
    </source>
</evidence>
<evidence type="ECO:0000256" key="9">
    <source>
        <dbReference type="PROSITE-ProRule" id="PRU00492"/>
    </source>
</evidence>
<dbReference type="AlphaFoldDB" id="A0A0G0Y5E1"/>
<evidence type="ECO:0000256" key="8">
    <source>
        <dbReference type="ARBA" id="ARBA00023285"/>
    </source>
</evidence>
<dbReference type="PANTHER" id="PTHR43371:SF1">
    <property type="entry name" value="RIBONUCLEOSIDE-DIPHOSPHATE REDUCTASE"/>
    <property type="match status" value="1"/>
</dbReference>
<accession>A0A0G0Y5E1</accession>